<dbReference type="AlphaFoldDB" id="A0A5Q4BP50"/>
<dbReference type="Proteomes" id="UP000326340">
    <property type="component" value="Unassembled WGS sequence"/>
</dbReference>
<dbReference type="GO" id="GO:0046872">
    <property type="term" value="F:metal ion binding"/>
    <property type="evidence" value="ECO:0007669"/>
    <property type="project" value="UniProtKB-KW"/>
</dbReference>
<comment type="catalytic activity">
    <reaction evidence="14">
        <text>[(1-&gt;4)-beta-D-glucosyl]n+m + reduced acceptor + O2 = 4-dehydro-beta-D-glucosyl-[(1-&gt;4)-beta-D-glucosyl]n-1 + [(1-&gt;4)-beta-D-glucosyl]m + acceptor + H2O.</text>
        <dbReference type="EC" id="1.14.99.56"/>
    </reaction>
</comment>
<evidence type="ECO:0000256" key="16">
    <source>
        <dbReference type="SAM" id="SignalP"/>
    </source>
</evidence>
<dbReference type="CDD" id="cd21175">
    <property type="entry name" value="LPMO_AA9"/>
    <property type="match status" value="1"/>
</dbReference>
<feature type="non-terminal residue" evidence="18">
    <location>
        <position position="216"/>
    </location>
</feature>
<comment type="similarity">
    <text evidence="13">Belongs to the polysaccharide monooxygenase AA9 family.</text>
</comment>
<dbReference type="Pfam" id="PF03443">
    <property type="entry name" value="AA9"/>
    <property type="match status" value="1"/>
</dbReference>
<keyword evidence="7" id="KW-0560">Oxidoreductase</keyword>
<comment type="caution">
    <text evidence="18">The sequence shown here is derived from an EMBL/GenBank/DDBJ whole genome shotgun (WGS) entry which is preliminary data.</text>
</comment>
<dbReference type="Gene3D" id="2.70.50.70">
    <property type="match status" value="1"/>
</dbReference>
<keyword evidence="5 16" id="KW-0732">Signal</keyword>
<organism evidence="18 19">
    <name type="scientific">Colletotrichum shisoi</name>
    <dbReference type="NCBI Taxonomy" id="2078593"/>
    <lineage>
        <taxon>Eukaryota</taxon>
        <taxon>Fungi</taxon>
        <taxon>Dikarya</taxon>
        <taxon>Ascomycota</taxon>
        <taxon>Pezizomycotina</taxon>
        <taxon>Sordariomycetes</taxon>
        <taxon>Hypocreomycetidae</taxon>
        <taxon>Glomerellales</taxon>
        <taxon>Glomerellaceae</taxon>
        <taxon>Colletotrichum</taxon>
        <taxon>Colletotrichum destructivum species complex</taxon>
    </lineage>
</organism>
<evidence type="ECO:0000256" key="5">
    <source>
        <dbReference type="ARBA" id="ARBA00022729"/>
    </source>
</evidence>
<evidence type="ECO:0000256" key="12">
    <source>
        <dbReference type="ARBA" id="ARBA00023326"/>
    </source>
</evidence>
<evidence type="ECO:0000256" key="13">
    <source>
        <dbReference type="ARBA" id="ARBA00044502"/>
    </source>
</evidence>
<feature type="domain" description="Auxiliary Activity family 9 catalytic" evidence="17">
    <location>
        <begin position="16"/>
        <end position="209"/>
    </location>
</feature>
<evidence type="ECO:0000256" key="2">
    <source>
        <dbReference type="ARBA" id="ARBA00004613"/>
    </source>
</evidence>
<evidence type="ECO:0000313" key="18">
    <source>
        <dbReference type="EMBL" id="TQN68244.1"/>
    </source>
</evidence>
<evidence type="ECO:0000256" key="9">
    <source>
        <dbReference type="ARBA" id="ARBA00023033"/>
    </source>
</evidence>
<gene>
    <name evidence="18" type="primary">EglD-12</name>
    <name evidence="18" type="ORF">CSHISOI_07206</name>
</gene>
<keyword evidence="9" id="KW-0503">Monooxygenase</keyword>
<dbReference type="EMBL" id="PUHP01000740">
    <property type="protein sequence ID" value="TQN68244.1"/>
    <property type="molecule type" value="Genomic_DNA"/>
</dbReference>
<dbReference type="PANTHER" id="PTHR33353">
    <property type="entry name" value="PUTATIVE (AFU_ORTHOLOGUE AFUA_1G12560)-RELATED"/>
    <property type="match status" value="1"/>
</dbReference>
<dbReference type="InterPro" id="IPR005103">
    <property type="entry name" value="AA9_LPMO"/>
</dbReference>
<dbReference type="GO" id="GO:0030245">
    <property type="term" value="P:cellulose catabolic process"/>
    <property type="evidence" value="ECO:0007669"/>
    <property type="project" value="UniProtKB-KW"/>
</dbReference>
<evidence type="ECO:0000256" key="6">
    <source>
        <dbReference type="ARBA" id="ARBA00023001"/>
    </source>
</evidence>
<proteinExistence type="inferred from homology"/>
<protein>
    <recommendedName>
        <fullName evidence="15">lytic cellulose monooxygenase (C4-dehydrogenating)</fullName>
        <ecNumber evidence="15">1.14.99.56</ecNumber>
    </recommendedName>
</protein>
<name>A0A5Q4BP50_9PEZI</name>
<keyword evidence="10" id="KW-1015">Disulfide bond</keyword>
<keyword evidence="19" id="KW-1185">Reference proteome</keyword>
<evidence type="ECO:0000256" key="14">
    <source>
        <dbReference type="ARBA" id="ARBA00045077"/>
    </source>
</evidence>
<dbReference type="EC" id="1.14.99.56" evidence="15"/>
<dbReference type="GO" id="GO:0005576">
    <property type="term" value="C:extracellular region"/>
    <property type="evidence" value="ECO:0007669"/>
    <property type="project" value="UniProtKB-SubCell"/>
</dbReference>
<feature type="chain" id="PRO_5024929145" description="lytic cellulose monooxygenase (C4-dehydrogenating)" evidence="16">
    <location>
        <begin position="16"/>
        <end position="216"/>
    </location>
</feature>
<dbReference type="GO" id="GO:0004497">
    <property type="term" value="F:monooxygenase activity"/>
    <property type="evidence" value="ECO:0007669"/>
    <property type="project" value="UniProtKB-KW"/>
</dbReference>
<evidence type="ECO:0000256" key="7">
    <source>
        <dbReference type="ARBA" id="ARBA00023002"/>
    </source>
</evidence>
<evidence type="ECO:0000313" key="19">
    <source>
        <dbReference type="Proteomes" id="UP000326340"/>
    </source>
</evidence>
<evidence type="ECO:0000256" key="11">
    <source>
        <dbReference type="ARBA" id="ARBA00023277"/>
    </source>
</evidence>
<dbReference type="OrthoDB" id="5271017at2759"/>
<evidence type="ECO:0000256" key="15">
    <source>
        <dbReference type="ARBA" id="ARBA00047174"/>
    </source>
</evidence>
<keyword evidence="12" id="KW-0624">Polysaccharide degradation</keyword>
<accession>A0A5Q4BP50</accession>
<evidence type="ECO:0000256" key="1">
    <source>
        <dbReference type="ARBA" id="ARBA00001973"/>
    </source>
</evidence>
<reference evidence="18 19" key="1">
    <citation type="journal article" date="2019" name="Sci. Rep.">
        <title>Colletotrichum shisoi sp. nov., an anthracnose pathogen of Perilla frutescens in Japan: molecular phylogenetic, morphological and genomic evidence.</title>
        <authorList>
            <person name="Gan P."/>
            <person name="Tsushima A."/>
            <person name="Hiroyama R."/>
            <person name="Narusaka M."/>
            <person name="Takano Y."/>
            <person name="Narusaka Y."/>
            <person name="Kawaradani M."/>
            <person name="Damm U."/>
            <person name="Shirasu K."/>
        </authorList>
    </citation>
    <scope>NUCLEOTIDE SEQUENCE [LARGE SCALE GENOMIC DNA]</scope>
    <source>
        <strain evidence="18 19">PG-2018a</strain>
    </source>
</reference>
<evidence type="ECO:0000256" key="8">
    <source>
        <dbReference type="ARBA" id="ARBA00023008"/>
    </source>
</evidence>
<keyword evidence="8" id="KW-0186">Copper</keyword>
<dbReference type="InterPro" id="IPR049892">
    <property type="entry name" value="AA9"/>
</dbReference>
<comment type="cofactor">
    <cofactor evidence="1">
        <name>Cu(2+)</name>
        <dbReference type="ChEBI" id="CHEBI:29036"/>
    </cofactor>
</comment>
<evidence type="ECO:0000256" key="4">
    <source>
        <dbReference type="ARBA" id="ARBA00022723"/>
    </source>
</evidence>
<comment type="subcellular location">
    <subcellularLocation>
        <location evidence="2">Secreted</location>
    </subcellularLocation>
</comment>
<keyword evidence="11" id="KW-0119">Carbohydrate metabolism</keyword>
<evidence type="ECO:0000256" key="10">
    <source>
        <dbReference type="ARBA" id="ARBA00023157"/>
    </source>
</evidence>
<evidence type="ECO:0000256" key="3">
    <source>
        <dbReference type="ARBA" id="ARBA00022525"/>
    </source>
</evidence>
<feature type="signal peptide" evidence="16">
    <location>
        <begin position="1"/>
        <end position="15"/>
    </location>
</feature>
<keyword evidence="4" id="KW-0479">Metal-binding</keyword>
<keyword evidence="3" id="KW-0964">Secreted</keyword>
<dbReference type="PANTHER" id="PTHR33353:SF10">
    <property type="entry name" value="ENDO-BETA-1,4-GLUCANASE D"/>
    <property type="match status" value="1"/>
</dbReference>
<evidence type="ECO:0000259" key="17">
    <source>
        <dbReference type="Pfam" id="PF03443"/>
    </source>
</evidence>
<sequence>MKFLVVVSLALYASAHYVFPSVTYNGKTTQDWEVVRKTANFQSNGPVTDVTSSQMTCYQLAPGSQGAKVLDVTAGSTLGYNVKASVSHPGPVNFYMAKAPAGTSITNWDGSGRNWFKIYNDGPTVGPGGLAWPTNGKTTINVQIPKCLADGEYFLRVEHVALHGASSPGGAQLYISCAQLRVSGGTGMYKPNLMSFPGAYSANDPGLVVVHLWLAE</sequence>
<keyword evidence="6" id="KW-0136">Cellulose degradation</keyword>